<reference evidence="6 7" key="1">
    <citation type="journal article" date="2018" name="Evol. Lett.">
        <title>Horizontal gene cluster transfer increased hallucinogenic mushroom diversity.</title>
        <authorList>
            <person name="Reynolds H.T."/>
            <person name="Vijayakumar V."/>
            <person name="Gluck-Thaler E."/>
            <person name="Korotkin H.B."/>
            <person name="Matheny P.B."/>
            <person name="Slot J.C."/>
        </authorList>
    </citation>
    <scope>NUCLEOTIDE SEQUENCE [LARGE SCALE GENOMIC DNA]</scope>
    <source>
        <strain evidence="6 7">2629</strain>
    </source>
</reference>
<evidence type="ECO:0000313" key="6">
    <source>
        <dbReference type="EMBL" id="PPQ63287.1"/>
    </source>
</evidence>
<dbReference type="Pfam" id="PF00176">
    <property type="entry name" value="SNF2-rel_dom"/>
    <property type="match status" value="1"/>
</dbReference>
<dbReference type="GO" id="GO:0005634">
    <property type="term" value="C:nucleus"/>
    <property type="evidence" value="ECO:0007669"/>
    <property type="project" value="TreeGrafter"/>
</dbReference>
<dbReference type="PROSITE" id="PS51194">
    <property type="entry name" value="HELICASE_CTER"/>
    <property type="match status" value="1"/>
</dbReference>
<name>A0A409VEC8_9AGAR</name>
<gene>
    <name evidence="6" type="ORF">CVT24_006812</name>
</gene>
<keyword evidence="3" id="KW-0067">ATP-binding</keyword>
<dbReference type="PANTHER" id="PTHR45626:SF51">
    <property type="entry name" value="SNF2-RELATED DOMAIN-CONTAINING PROTEIN"/>
    <property type="match status" value="1"/>
</dbReference>
<dbReference type="Gene3D" id="3.40.50.300">
    <property type="entry name" value="P-loop containing nucleotide triphosphate hydrolases"/>
    <property type="match status" value="1"/>
</dbReference>
<evidence type="ECO:0000313" key="7">
    <source>
        <dbReference type="Proteomes" id="UP000284842"/>
    </source>
</evidence>
<dbReference type="PANTHER" id="PTHR45626">
    <property type="entry name" value="TRANSCRIPTION TERMINATION FACTOR 2-RELATED"/>
    <property type="match status" value="1"/>
</dbReference>
<evidence type="ECO:0000256" key="1">
    <source>
        <dbReference type="ARBA" id="ARBA00022741"/>
    </source>
</evidence>
<dbReference type="OrthoDB" id="2801544at2759"/>
<feature type="compositionally biased region" description="Polar residues" evidence="4">
    <location>
        <begin position="490"/>
        <end position="506"/>
    </location>
</feature>
<dbReference type="InterPro" id="IPR049730">
    <property type="entry name" value="SNF2/RAD54-like_C"/>
</dbReference>
<dbReference type="STRING" id="181874.A0A409VEC8"/>
<feature type="domain" description="Helicase C-terminal" evidence="5">
    <location>
        <begin position="878"/>
        <end position="1027"/>
    </location>
</feature>
<dbReference type="GO" id="GO:0006281">
    <property type="term" value="P:DNA repair"/>
    <property type="evidence" value="ECO:0007669"/>
    <property type="project" value="TreeGrafter"/>
</dbReference>
<dbReference type="SMART" id="SM00487">
    <property type="entry name" value="DEXDc"/>
    <property type="match status" value="1"/>
</dbReference>
<evidence type="ECO:0000256" key="3">
    <source>
        <dbReference type="ARBA" id="ARBA00022840"/>
    </source>
</evidence>
<dbReference type="InterPro" id="IPR050628">
    <property type="entry name" value="SNF2_RAD54_helicase_TF"/>
</dbReference>
<evidence type="ECO:0000256" key="4">
    <source>
        <dbReference type="SAM" id="MobiDB-lite"/>
    </source>
</evidence>
<feature type="region of interest" description="Disordered" evidence="4">
    <location>
        <begin position="788"/>
        <end position="813"/>
    </location>
</feature>
<feature type="compositionally biased region" description="Basic and acidic residues" evidence="4">
    <location>
        <begin position="797"/>
        <end position="808"/>
    </location>
</feature>
<evidence type="ECO:0000256" key="2">
    <source>
        <dbReference type="ARBA" id="ARBA00022801"/>
    </source>
</evidence>
<accession>A0A409VEC8</accession>
<dbReference type="SMART" id="SM00490">
    <property type="entry name" value="HELICc"/>
    <property type="match status" value="1"/>
</dbReference>
<feature type="compositionally biased region" description="Polar residues" evidence="4">
    <location>
        <begin position="1075"/>
        <end position="1086"/>
    </location>
</feature>
<feature type="region of interest" description="Disordered" evidence="4">
    <location>
        <begin position="1075"/>
        <end position="1123"/>
    </location>
</feature>
<sequence>MTVRIYIIPYDLSNVQGRLRTRKEAIVSPARKYLQRLLTKISQNIESWNGNGIGTGLSPFFPDSEDRRTLADIYSDLPSPQVNPLQGFHNISSRLLNSTDTLDGLGLRSTLYSYQRQSIATMLHKELDTSDDPDPLFITVHTLDSRPFYIQPGILCEELGTGKTVMVLGLILATQKQLPIPEPSIIDDRPVLTPFSFRYSPSKECVIARKRFYGKHEPTTRASFPTLVELLTERCRTHPTESQYLDDLEREDQIQGLPLGDMIQANVPFYYHYPADSYLTMRGRVHRNKTSPGPKKMCLSHATLIVVPTNLLGQWDREIIKHCEVPLRVLVLRSKTPMPTVQQLATDYDVGLTFRAVTLSDYDTQIILTTYIRFSAEAKESDTSKLHHWTPCKCPEISSAIRIPRCSCQTHGVSPFLQIRWKRLVIDEGHVSSTLSTNLVPFAKLLSVERRWIITGTPTTNLLGLSFGSSSSEEMQIDVTPFSGTPPPSNATLDGQPETHQTSSLTTKRIWTKYDREDLHKLGNMISHFIAVPQFQADFKLVATHVIEPLLDPNGPRPGSIQVLNQVMQSVMIRHRIEDVEKDVVLPPITQEAILLDLEPCAAKSFNALQAIITINAVDSERRHQDYMFHPRNAEYLQETVRNMSQILFWHIDEEFYNATQLLADSDEIMGNAIRRNVSDQDKEALKEAFRHLQAAMDDPAWVDMQKHEDVPYRVFNVDPAVFEAWTRMQRYSEDNPSRYMHADRLMTLRDIVNRRPLISTEVIIKHAEKVSREDAIIRSEYEKLLSKKSKGTKRPKSMEEHTADNFAKKASSADTLKEMQKEFDASIARLNLDEDEIVPPASLQSSPNQLASSALLSQSAYSKIRVGSSGSAKLNYILDEVLKYSSKEKFLIFSDSPLSLAHIAEGLELARVKFLRFTTQITPQIREQLVLTFETSELYRVFLMELRHSARGLNLVSASRIIFCEPVWQADVESQAIKRAHRIGQTKSISVKTLAIRGTSEENMVSRRSMLRSTQGKLPKPIEESGMRHFIANPKFLNDPPTNLPRIDIPLFHIPQPSHSSPSKPLILKIPARSPQSKVGNNAPETPSKPALPTRRVFVEGPLDEDLSPPTKKKKTIHFAID</sequence>
<keyword evidence="7" id="KW-1185">Reference proteome</keyword>
<dbReference type="InterPro" id="IPR001650">
    <property type="entry name" value="Helicase_C-like"/>
</dbReference>
<organism evidence="6 7">
    <name type="scientific">Panaeolus cyanescens</name>
    <dbReference type="NCBI Taxonomy" id="181874"/>
    <lineage>
        <taxon>Eukaryota</taxon>
        <taxon>Fungi</taxon>
        <taxon>Dikarya</taxon>
        <taxon>Basidiomycota</taxon>
        <taxon>Agaricomycotina</taxon>
        <taxon>Agaricomycetes</taxon>
        <taxon>Agaricomycetidae</taxon>
        <taxon>Agaricales</taxon>
        <taxon>Agaricineae</taxon>
        <taxon>Galeropsidaceae</taxon>
        <taxon>Panaeolus</taxon>
    </lineage>
</organism>
<feature type="region of interest" description="Disordered" evidence="4">
    <location>
        <begin position="479"/>
        <end position="506"/>
    </location>
</feature>
<keyword evidence="2" id="KW-0378">Hydrolase</keyword>
<dbReference type="Proteomes" id="UP000284842">
    <property type="component" value="Unassembled WGS sequence"/>
</dbReference>
<keyword evidence="1" id="KW-0547">Nucleotide-binding</keyword>
<comment type="caution">
    <text evidence="6">The sequence shown here is derived from an EMBL/GenBank/DDBJ whole genome shotgun (WGS) entry which is preliminary data.</text>
</comment>
<dbReference type="InterPro" id="IPR014001">
    <property type="entry name" value="Helicase_ATP-bd"/>
</dbReference>
<dbReference type="InterPro" id="IPR038718">
    <property type="entry name" value="SNF2-like_sf"/>
</dbReference>
<dbReference type="GO" id="GO:0005524">
    <property type="term" value="F:ATP binding"/>
    <property type="evidence" value="ECO:0007669"/>
    <property type="project" value="UniProtKB-KW"/>
</dbReference>
<feature type="compositionally biased region" description="Basic residues" evidence="4">
    <location>
        <begin position="1112"/>
        <end position="1123"/>
    </location>
</feature>
<dbReference type="GO" id="GO:0016787">
    <property type="term" value="F:hydrolase activity"/>
    <property type="evidence" value="ECO:0007669"/>
    <property type="project" value="UniProtKB-KW"/>
</dbReference>
<dbReference type="EMBL" id="NHTK01006127">
    <property type="protein sequence ID" value="PPQ63287.1"/>
    <property type="molecule type" value="Genomic_DNA"/>
</dbReference>
<protein>
    <recommendedName>
        <fullName evidence="5">Helicase C-terminal domain-containing protein</fullName>
    </recommendedName>
</protein>
<dbReference type="InterPro" id="IPR027417">
    <property type="entry name" value="P-loop_NTPase"/>
</dbReference>
<proteinExistence type="predicted"/>
<evidence type="ECO:0000259" key="5">
    <source>
        <dbReference type="PROSITE" id="PS51194"/>
    </source>
</evidence>
<dbReference type="Gene3D" id="3.40.50.10810">
    <property type="entry name" value="Tandem AAA-ATPase domain"/>
    <property type="match status" value="1"/>
</dbReference>
<dbReference type="CDD" id="cd18793">
    <property type="entry name" value="SF2_C_SNF"/>
    <property type="match status" value="1"/>
</dbReference>
<dbReference type="InterPro" id="IPR000330">
    <property type="entry name" value="SNF2_N"/>
</dbReference>
<dbReference type="GO" id="GO:0008094">
    <property type="term" value="F:ATP-dependent activity, acting on DNA"/>
    <property type="evidence" value="ECO:0007669"/>
    <property type="project" value="TreeGrafter"/>
</dbReference>
<dbReference type="InParanoid" id="A0A409VEC8"/>
<dbReference type="SUPFAM" id="SSF52540">
    <property type="entry name" value="P-loop containing nucleoside triphosphate hydrolases"/>
    <property type="match status" value="2"/>
</dbReference>
<dbReference type="AlphaFoldDB" id="A0A409VEC8"/>
<dbReference type="Pfam" id="PF00271">
    <property type="entry name" value="Helicase_C"/>
    <property type="match status" value="1"/>
</dbReference>